<sequence length="308" mass="35077">MIIKQALIFGTEKFKKNKINSALLDAEILLSCALGKPKEFIYAHPEYQISKTQDAKYKKHLLRRLKGEPTAYILGHKEFYGLNFLVNNNVLIPRPETELLVEEVLKYIKNSKLKIKNSTLADIGTGSGCIPIAIAKNLYNVECIKYYGIDNSIKALVVARKNAKLHGVVKKIKFTKSDLLKNISHNTLYFIHNTCLVLTANLPYLPAKIYRQNYQHLKYEPKNSLLAGQDGLKYYRQLFKQLQPMVNCQWSIVSCFLEIDPSQTIALKKLIKKYLPAANITVKKDLAGLNRLAIVKLSQNHKSHSNSF</sequence>
<gene>
    <name evidence="6" type="ORF">UV02_C0012G0018</name>
</gene>
<name>A0A0G0Z174_9BACT</name>
<dbReference type="NCBIfam" id="TIGR00536">
    <property type="entry name" value="hemK_fam"/>
    <property type="match status" value="1"/>
</dbReference>
<evidence type="ECO:0000313" key="7">
    <source>
        <dbReference type="Proteomes" id="UP000034516"/>
    </source>
</evidence>
<evidence type="ECO:0000259" key="4">
    <source>
        <dbReference type="Pfam" id="PF13847"/>
    </source>
</evidence>
<dbReference type="InterPro" id="IPR025714">
    <property type="entry name" value="Methyltranfer_dom"/>
</dbReference>
<dbReference type="Proteomes" id="UP000034516">
    <property type="component" value="Unassembled WGS sequence"/>
</dbReference>
<dbReference type="InterPro" id="IPR019874">
    <property type="entry name" value="RF_methyltr_PrmC"/>
</dbReference>
<dbReference type="Gene3D" id="1.10.8.10">
    <property type="entry name" value="DNA helicase RuvA subunit, C-terminal domain"/>
    <property type="match status" value="1"/>
</dbReference>
<dbReference type="SUPFAM" id="SSF53335">
    <property type="entry name" value="S-adenosyl-L-methionine-dependent methyltransferases"/>
    <property type="match status" value="1"/>
</dbReference>
<dbReference type="PANTHER" id="PTHR18895">
    <property type="entry name" value="HEMK METHYLTRANSFERASE"/>
    <property type="match status" value="1"/>
</dbReference>
<evidence type="ECO:0000313" key="6">
    <source>
        <dbReference type="EMBL" id="KKS42530.1"/>
    </source>
</evidence>
<evidence type="ECO:0000256" key="1">
    <source>
        <dbReference type="ARBA" id="ARBA00022603"/>
    </source>
</evidence>
<protein>
    <submittedName>
        <fullName evidence="6">Release factor glutamine methyltransferase</fullName>
    </submittedName>
</protein>
<evidence type="ECO:0000256" key="2">
    <source>
        <dbReference type="ARBA" id="ARBA00022679"/>
    </source>
</evidence>
<dbReference type="EMBL" id="LCCW01000012">
    <property type="protein sequence ID" value="KKS42530.1"/>
    <property type="molecule type" value="Genomic_DNA"/>
</dbReference>
<keyword evidence="1 6" id="KW-0489">Methyltransferase</keyword>
<keyword evidence="2 6" id="KW-0808">Transferase</keyword>
<dbReference type="GO" id="GO:0008276">
    <property type="term" value="F:protein methyltransferase activity"/>
    <property type="evidence" value="ECO:0007669"/>
    <property type="project" value="InterPro"/>
</dbReference>
<dbReference type="NCBIfam" id="TIGR03534">
    <property type="entry name" value="RF_mod_PrmC"/>
    <property type="match status" value="1"/>
</dbReference>
<accession>A0A0G0Z174</accession>
<comment type="caution">
    <text evidence="6">The sequence shown here is derived from an EMBL/GenBank/DDBJ whole genome shotgun (WGS) entry which is preliminary data.</text>
</comment>
<dbReference type="Pfam" id="PF17827">
    <property type="entry name" value="PrmC_N"/>
    <property type="match status" value="1"/>
</dbReference>
<dbReference type="InterPro" id="IPR029063">
    <property type="entry name" value="SAM-dependent_MTases_sf"/>
</dbReference>
<evidence type="ECO:0000259" key="5">
    <source>
        <dbReference type="Pfam" id="PF17827"/>
    </source>
</evidence>
<dbReference type="InterPro" id="IPR004556">
    <property type="entry name" value="HemK-like"/>
</dbReference>
<dbReference type="CDD" id="cd02440">
    <property type="entry name" value="AdoMet_MTases"/>
    <property type="match status" value="1"/>
</dbReference>
<feature type="domain" description="Release factor glutamine methyltransferase N-terminal" evidence="5">
    <location>
        <begin position="5"/>
        <end position="75"/>
    </location>
</feature>
<dbReference type="PANTHER" id="PTHR18895:SF74">
    <property type="entry name" value="MTRF1L RELEASE FACTOR GLUTAMINE METHYLTRANSFERASE"/>
    <property type="match status" value="1"/>
</dbReference>
<dbReference type="GO" id="GO:0032259">
    <property type="term" value="P:methylation"/>
    <property type="evidence" value="ECO:0007669"/>
    <property type="project" value="UniProtKB-KW"/>
</dbReference>
<dbReference type="AlphaFoldDB" id="A0A0G0Z174"/>
<dbReference type="InterPro" id="IPR040758">
    <property type="entry name" value="PrmC_N"/>
</dbReference>
<evidence type="ECO:0000256" key="3">
    <source>
        <dbReference type="ARBA" id="ARBA00022691"/>
    </source>
</evidence>
<dbReference type="PATRIC" id="fig|1618677.3.peg.249"/>
<proteinExistence type="predicted"/>
<dbReference type="Pfam" id="PF13847">
    <property type="entry name" value="Methyltransf_31"/>
    <property type="match status" value="1"/>
</dbReference>
<feature type="domain" description="Methyltransferase" evidence="4">
    <location>
        <begin position="116"/>
        <end position="184"/>
    </location>
</feature>
<keyword evidence="3" id="KW-0949">S-adenosyl-L-methionine</keyword>
<dbReference type="Gene3D" id="3.40.50.150">
    <property type="entry name" value="Vaccinia Virus protein VP39"/>
    <property type="match status" value="1"/>
</dbReference>
<reference evidence="6 7" key="1">
    <citation type="journal article" date="2015" name="Nature">
        <title>rRNA introns, odd ribosomes, and small enigmatic genomes across a large radiation of phyla.</title>
        <authorList>
            <person name="Brown C.T."/>
            <person name="Hug L.A."/>
            <person name="Thomas B.C."/>
            <person name="Sharon I."/>
            <person name="Castelle C.J."/>
            <person name="Singh A."/>
            <person name="Wilkins M.J."/>
            <person name="Williams K.H."/>
            <person name="Banfield J.F."/>
        </authorList>
    </citation>
    <scope>NUCLEOTIDE SEQUENCE [LARGE SCALE GENOMIC DNA]</scope>
</reference>
<organism evidence="6 7">
    <name type="scientific">Candidatus Kuenenbacteria bacterium GW2011_GWA2_42_15</name>
    <dbReference type="NCBI Taxonomy" id="1618677"/>
    <lineage>
        <taxon>Bacteria</taxon>
        <taxon>Candidatus Kueneniibacteriota</taxon>
    </lineage>
</organism>
<dbReference type="InterPro" id="IPR050320">
    <property type="entry name" value="N5-glutamine_MTase"/>
</dbReference>